<accession>A0A6C1B221</accession>
<dbReference type="GO" id="GO:0000917">
    <property type="term" value="P:division septum assembly"/>
    <property type="evidence" value="ECO:0007669"/>
    <property type="project" value="UniProtKB-KW"/>
</dbReference>
<dbReference type="Gene3D" id="1.10.150.770">
    <property type="match status" value="1"/>
</dbReference>
<dbReference type="UniPathway" id="UPA00219"/>
<dbReference type="EMBL" id="CP048836">
    <property type="protein sequence ID" value="QID17029.1"/>
    <property type="molecule type" value="Genomic_DNA"/>
</dbReference>
<evidence type="ECO:0000256" key="15">
    <source>
        <dbReference type="ARBA" id="ARBA00023316"/>
    </source>
</evidence>
<keyword evidence="9 16" id="KW-0133">Cell shape</keyword>
<dbReference type="InterPro" id="IPR037532">
    <property type="entry name" value="FtsI_transpept"/>
</dbReference>
<evidence type="ECO:0000256" key="9">
    <source>
        <dbReference type="ARBA" id="ARBA00022960"/>
    </source>
</evidence>
<dbReference type="Gene3D" id="3.90.1310.10">
    <property type="entry name" value="Penicillin-binding protein 2a (Domain 2)"/>
    <property type="match status" value="1"/>
</dbReference>
<keyword evidence="2 16" id="KW-1003">Cell membrane</keyword>
<dbReference type="InterPro" id="IPR012338">
    <property type="entry name" value="Beta-lactam/transpept-like"/>
</dbReference>
<dbReference type="GO" id="GO:0071555">
    <property type="term" value="P:cell wall organization"/>
    <property type="evidence" value="ECO:0007669"/>
    <property type="project" value="UniProtKB-KW"/>
</dbReference>
<keyword evidence="3 16" id="KW-0997">Cell inner membrane</keyword>
<keyword evidence="11 16" id="KW-1133">Transmembrane helix</keyword>
<keyword evidence="13 16" id="KW-0717">Septation</keyword>
<dbReference type="Pfam" id="PF00905">
    <property type="entry name" value="Transpeptidase"/>
    <property type="match status" value="1"/>
</dbReference>
<dbReference type="Pfam" id="PF03717">
    <property type="entry name" value="PBP_dimer"/>
    <property type="match status" value="1"/>
</dbReference>
<dbReference type="SUPFAM" id="SSF56519">
    <property type="entry name" value="Penicillin binding protein dimerisation domain"/>
    <property type="match status" value="1"/>
</dbReference>
<comment type="catalytic activity">
    <reaction evidence="16">
        <text>Preferential cleavage: (Ac)2-L-Lys-D-Ala-|-D-Ala. Also transpeptidation of peptidyl-alanyl moieties that are N-acyl substituents of D-alanine.</text>
        <dbReference type="EC" id="3.4.16.4"/>
    </reaction>
</comment>
<dbReference type="SUPFAM" id="SSF56601">
    <property type="entry name" value="beta-lactamase/transpeptidase-like"/>
    <property type="match status" value="1"/>
</dbReference>
<dbReference type="GO" id="GO:0005886">
    <property type="term" value="C:plasma membrane"/>
    <property type="evidence" value="ECO:0007669"/>
    <property type="project" value="UniProtKB-UniRule"/>
</dbReference>
<dbReference type="PANTHER" id="PTHR30627">
    <property type="entry name" value="PEPTIDOGLYCAN D,D-TRANSPEPTIDASE"/>
    <property type="match status" value="1"/>
</dbReference>
<organism evidence="19 20">
    <name type="scientific">Nitrogeniibacter mangrovi</name>
    <dbReference type="NCBI Taxonomy" id="2016596"/>
    <lineage>
        <taxon>Bacteria</taxon>
        <taxon>Pseudomonadati</taxon>
        <taxon>Pseudomonadota</taxon>
        <taxon>Betaproteobacteria</taxon>
        <taxon>Rhodocyclales</taxon>
        <taxon>Zoogloeaceae</taxon>
        <taxon>Nitrogeniibacter</taxon>
    </lineage>
</organism>
<name>A0A6C1B221_9RHOO</name>
<dbReference type="GO" id="GO:0009002">
    <property type="term" value="F:serine-type D-Ala-D-Ala carboxypeptidase activity"/>
    <property type="evidence" value="ECO:0007669"/>
    <property type="project" value="UniProtKB-UniRule"/>
</dbReference>
<evidence type="ECO:0000256" key="8">
    <source>
        <dbReference type="ARBA" id="ARBA00022801"/>
    </source>
</evidence>
<evidence type="ECO:0000256" key="5">
    <source>
        <dbReference type="ARBA" id="ARBA00022645"/>
    </source>
</evidence>
<evidence type="ECO:0000256" key="7">
    <source>
        <dbReference type="ARBA" id="ARBA00022692"/>
    </source>
</evidence>
<evidence type="ECO:0000256" key="4">
    <source>
        <dbReference type="ARBA" id="ARBA00022618"/>
    </source>
</evidence>
<sequence length="585" mass="63525">MKKRRSVTFNHNPLLDKGLPVWRPRVVLLALLCGSFALVARAGYLQGVNDDFLQAEGKSRYSRVIEIPATRGKITDRHGTVLAASTPVKSIWAIPSDARLKPGQVRTLAGLLDVDVRDLNRKLARDSDFVYLKRQVPPALAEKVEALDLPGIHEHREYRRYYPGAEVMAHVLGFTGVDDHGQEGVELAYDDQLSGKAGSRRVIKDRRGRIVEDVESIRKPQEGKDITLSIDAKIQYLAYAALEQGIKTHHAKAGGVVVLDARTGEVLAMVNAPTYNPNDRGSLTGAQLRNRAITDTFEPGSVMKPFIAGLALETGKVGFNTVIDTGDGHLTIGNATINDTHRHGLITVAQIIQKSSNVGIVRVAMNFQPQQMWSLYDSLGFGSPLRVGFPGEASGRLRPASQWRPIEQATMAYGHGISVSLMQLAHAYLAFARDGDLIPVTLKRAEAPRLSGQRIYSPQTVREVRAMMEMVTEDGGTAPQARVPGYRVAGKTGTAHKLEGGQYTNRYIASFVGLAPASDPRLVIAVMIDEPTTRSYYGGQVAGPVFSQVMAGALRALSVPPDAPITPVQVARTGEAPDPAARENM</sequence>
<keyword evidence="5 16" id="KW-0121">Carboxypeptidase</keyword>
<evidence type="ECO:0000256" key="3">
    <source>
        <dbReference type="ARBA" id="ARBA00022519"/>
    </source>
</evidence>
<dbReference type="InterPro" id="IPR050515">
    <property type="entry name" value="Beta-lactam/transpept"/>
</dbReference>
<evidence type="ECO:0000259" key="17">
    <source>
        <dbReference type="Pfam" id="PF00905"/>
    </source>
</evidence>
<dbReference type="EC" id="3.4.16.4" evidence="16"/>
<keyword evidence="20" id="KW-1185">Reference proteome</keyword>
<feature type="domain" description="Penicillin-binding protein dimerisation" evidence="18">
    <location>
        <begin position="67"/>
        <end position="213"/>
    </location>
</feature>
<keyword evidence="7 16" id="KW-0812">Transmembrane</keyword>
<dbReference type="InterPro" id="IPR001460">
    <property type="entry name" value="PCN-bd_Tpept"/>
</dbReference>
<dbReference type="RefSeq" id="WP_173764196.1">
    <property type="nucleotide sequence ID" value="NZ_CP048836.1"/>
</dbReference>
<dbReference type="InterPro" id="IPR036138">
    <property type="entry name" value="PBP_dimer_sf"/>
</dbReference>
<protein>
    <recommendedName>
        <fullName evidence="16">Peptidoglycan D,D-transpeptidase FtsI</fullName>
        <ecNumber evidence="16">3.4.16.4</ecNumber>
    </recommendedName>
    <alternativeName>
        <fullName evidence="16">Penicillin-binding protein 3</fullName>
        <shortName evidence="16">PBP-3</shortName>
    </alternativeName>
</protein>
<dbReference type="InterPro" id="IPR005311">
    <property type="entry name" value="PBP_dimer"/>
</dbReference>
<keyword evidence="10 16" id="KW-0573">Peptidoglycan synthesis</keyword>
<feature type="domain" description="Penicillin-binding protein transpeptidase" evidence="17">
    <location>
        <begin position="254"/>
        <end position="550"/>
    </location>
</feature>
<keyword evidence="4 16" id="KW-0132">Cell division</keyword>
<evidence type="ECO:0000313" key="19">
    <source>
        <dbReference type="EMBL" id="QID17029.1"/>
    </source>
</evidence>
<gene>
    <name evidence="16" type="primary">ftsI</name>
    <name evidence="19" type="ORF">G3580_04860</name>
</gene>
<dbReference type="GO" id="GO:0008658">
    <property type="term" value="F:penicillin binding"/>
    <property type="evidence" value="ECO:0007669"/>
    <property type="project" value="InterPro"/>
</dbReference>
<evidence type="ECO:0000256" key="11">
    <source>
        <dbReference type="ARBA" id="ARBA00022989"/>
    </source>
</evidence>
<comment type="subcellular location">
    <subcellularLocation>
        <location evidence="1">Membrane</location>
    </subcellularLocation>
</comment>
<dbReference type="AlphaFoldDB" id="A0A6C1B221"/>
<keyword evidence="6 16" id="KW-0645">Protease</keyword>
<evidence type="ECO:0000256" key="6">
    <source>
        <dbReference type="ARBA" id="ARBA00022670"/>
    </source>
</evidence>
<dbReference type="GO" id="GO:0009252">
    <property type="term" value="P:peptidoglycan biosynthetic process"/>
    <property type="evidence" value="ECO:0007669"/>
    <property type="project" value="UniProtKB-UniRule"/>
</dbReference>
<evidence type="ECO:0000256" key="1">
    <source>
        <dbReference type="ARBA" id="ARBA00004370"/>
    </source>
</evidence>
<dbReference type="GO" id="GO:0006508">
    <property type="term" value="P:proteolysis"/>
    <property type="evidence" value="ECO:0007669"/>
    <property type="project" value="UniProtKB-KW"/>
</dbReference>
<dbReference type="GO" id="GO:0008955">
    <property type="term" value="F:peptidoglycan glycosyltransferase activity"/>
    <property type="evidence" value="ECO:0007669"/>
    <property type="project" value="InterPro"/>
</dbReference>
<comment type="pathway">
    <text evidence="16">Cell wall biogenesis; peptidoglycan biosynthesis.</text>
</comment>
<evidence type="ECO:0000256" key="12">
    <source>
        <dbReference type="ARBA" id="ARBA00023136"/>
    </source>
</evidence>
<comment type="similarity">
    <text evidence="16">Belongs to the transpeptidase family. FtsI subfamily.</text>
</comment>
<evidence type="ECO:0000256" key="2">
    <source>
        <dbReference type="ARBA" id="ARBA00022475"/>
    </source>
</evidence>
<comment type="function">
    <text evidence="16">Catalyzes cross-linking of the peptidoglycan cell wall at the division septum.</text>
</comment>
<proteinExistence type="inferred from homology"/>
<dbReference type="KEGG" id="azq:G3580_04860"/>
<evidence type="ECO:0000313" key="20">
    <source>
        <dbReference type="Proteomes" id="UP000501991"/>
    </source>
</evidence>
<keyword evidence="14 16" id="KW-0131">Cell cycle</keyword>
<evidence type="ECO:0000256" key="16">
    <source>
        <dbReference type="HAMAP-Rule" id="MF_02080"/>
    </source>
</evidence>
<feature type="active site" description="Acyl-ester intermediate" evidence="16">
    <location>
        <position position="301"/>
    </location>
</feature>
<evidence type="ECO:0000256" key="14">
    <source>
        <dbReference type="ARBA" id="ARBA00023306"/>
    </source>
</evidence>
<dbReference type="HAMAP" id="MF_02080">
    <property type="entry name" value="FtsI_transpept"/>
    <property type="match status" value="1"/>
</dbReference>
<evidence type="ECO:0000256" key="13">
    <source>
        <dbReference type="ARBA" id="ARBA00023210"/>
    </source>
</evidence>
<dbReference type="Gene3D" id="3.40.710.10">
    <property type="entry name" value="DD-peptidase/beta-lactamase superfamily"/>
    <property type="match status" value="1"/>
</dbReference>
<dbReference type="GO" id="GO:0008360">
    <property type="term" value="P:regulation of cell shape"/>
    <property type="evidence" value="ECO:0007669"/>
    <property type="project" value="UniProtKB-KW"/>
</dbReference>
<keyword evidence="15 16" id="KW-0961">Cell wall biogenesis/degradation</keyword>
<dbReference type="Gene3D" id="3.30.450.330">
    <property type="match status" value="1"/>
</dbReference>
<evidence type="ECO:0000256" key="10">
    <source>
        <dbReference type="ARBA" id="ARBA00022984"/>
    </source>
</evidence>
<keyword evidence="8 16" id="KW-0378">Hydrolase</keyword>
<evidence type="ECO:0000259" key="18">
    <source>
        <dbReference type="Pfam" id="PF03717"/>
    </source>
</evidence>
<dbReference type="Proteomes" id="UP000501991">
    <property type="component" value="Chromosome"/>
</dbReference>
<keyword evidence="12 16" id="KW-0472">Membrane</keyword>
<reference evidence="19 20" key="1">
    <citation type="submission" date="2020-02" db="EMBL/GenBank/DDBJ databases">
        <title>Nitrogenibacter mangrovi gen. nov., sp. nov. isolated from mangrove sediment, a denitrifying betaproteobacterium.</title>
        <authorList>
            <person name="Liao H."/>
            <person name="Tian Y."/>
        </authorList>
    </citation>
    <scope>NUCLEOTIDE SEQUENCE [LARGE SCALE GENOMIC DNA]</scope>
    <source>
        <strain evidence="19 20">M9-3-2</strain>
    </source>
</reference>
<dbReference type="PANTHER" id="PTHR30627:SF1">
    <property type="entry name" value="PEPTIDOGLYCAN D,D-TRANSPEPTIDASE FTSI"/>
    <property type="match status" value="1"/>
</dbReference>
<dbReference type="GO" id="GO:0043093">
    <property type="term" value="P:FtsZ-dependent cytokinesis"/>
    <property type="evidence" value="ECO:0007669"/>
    <property type="project" value="UniProtKB-UniRule"/>
</dbReference>